<dbReference type="Proteomes" id="UP000265520">
    <property type="component" value="Unassembled WGS sequence"/>
</dbReference>
<sequence>MRSEIPAGWRKDAAQDATTSRTS</sequence>
<protein>
    <submittedName>
        <fullName evidence="2">Uncharacterized protein</fullName>
    </submittedName>
</protein>
<organism evidence="2 3">
    <name type="scientific">Trifolium medium</name>
    <dbReference type="NCBI Taxonomy" id="97028"/>
    <lineage>
        <taxon>Eukaryota</taxon>
        <taxon>Viridiplantae</taxon>
        <taxon>Streptophyta</taxon>
        <taxon>Embryophyta</taxon>
        <taxon>Tracheophyta</taxon>
        <taxon>Spermatophyta</taxon>
        <taxon>Magnoliopsida</taxon>
        <taxon>eudicotyledons</taxon>
        <taxon>Gunneridae</taxon>
        <taxon>Pentapetalae</taxon>
        <taxon>rosids</taxon>
        <taxon>fabids</taxon>
        <taxon>Fabales</taxon>
        <taxon>Fabaceae</taxon>
        <taxon>Papilionoideae</taxon>
        <taxon>50 kb inversion clade</taxon>
        <taxon>NPAAA clade</taxon>
        <taxon>Hologalegina</taxon>
        <taxon>IRL clade</taxon>
        <taxon>Trifolieae</taxon>
        <taxon>Trifolium</taxon>
    </lineage>
</organism>
<accession>A0A392S9T4</accession>
<name>A0A392S9T4_9FABA</name>
<reference evidence="2 3" key="1">
    <citation type="journal article" date="2018" name="Front. Plant Sci.">
        <title>Red Clover (Trifolium pratense) and Zigzag Clover (T. medium) - A Picture of Genomic Similarities and Differences.</title>
        <authorList>
            <person name="Dluhosova J."/>
            <person name="Istvanek J."/>
            <person name="Nedelnik J."/>
            <person name="Repkova J."/>
        </authorList>
    </citation>
    <scope>NUCLEOTIDE SEQUENCE [LARGE SCALE GENOMIC DNA]</scope>
    <source>
        <strain evidence="3">cv. 10/8</strain>
        <tissue evidence="2">Leaf</tissue>
    </source>
</reference>
<feature type="compositionally biased region" description="Basic and acidic residues" evidence="1">
    <location>
        <begin position="1"/>
        <end position="14"/>
    </location>
</feature>
<keyword evidence="3" id="KW-1185">Reference proteome</keyword>
<feature type="non-terminal residue" evidence="2">
    <location>
        <position position="23"/>
    </location>
</feature>
<dbReference type="AlphaFoldDB" id="A0A392S9T4"/>
<dbReference type="EMBL" id="LXQA010340464">
    <property type="protein sequence ID" value="MCI45177.1"/>
    <property type="molecule type" value="Genomic_DNA"/>
</dbReference>
<feature type="region of interest" description="Disordered" evidence="1">
    <location>
        <begin position="1"/>
        <end position="23"/>
    </location>
</feature>
<evidence type="ECO:0000256" key="1">
    <source>
        <dbReference type="SAM" id="MobiDB-lite"/>
    </source>
</evidence>
<comment type="caution">
    <text evidence="2">The sequence shown here is derived from an EMBL/GenBank/DDBJ whole genome shotgun (WGS) entry which is preliminary data.</text>
</comment>
<evidence type="ECO:0000313" key="2">
    <source>
        <dbReference type="EMBL" id="MCI45177.1"/>
    </source>
</evidence>
<proteinExistence type="predicted"/>
<evidence type="ECO:0000313" key="3">
    <source>
        <dbReference type="Proteomes" id="UP000265520"/>
    </source>
</evidence>